<protein>
    <submittedName>
        <fullName evidence="2">Uncharacterized protein</fullName>
    </submittedName>
</protein>
<feature type="region of interest" description="Disordered" evidence="1">
    <location>
        <begin position="218"/>
        <end position="273"/>
    </location>
</feature>
<organism evidence="2 3">
    <name type="scientific">Fraxinus pennsylvanica</name>
    <dbReference type="NCBI Taxonomy" id="56036"/>
    <lineage>
        <taxon>Eukaryota</taxon>
        <taxon>Viridiplantae</taxon>
        <taxon>Streptophyta</taxon>
        <taxon>Embryophyta</taxon>
        <taxon>Tracheophyta</taxon>
        <taxon>Spermatophyta</taxon>
        <taxon>Magnoliopsida</taxon>
        <taxon>eudicotyledons</taxon>
        <taxon>Gunneridae</taxon>
        <taxon>Pentapetalae</taxon>
        <taxon>asterids</taxon>
        <taxon>lamiids</taxon>
        <taxon>Lamiales</taxon>
        <taxon>Oleaceae</taxon>
        <taxon>Oleeae</taxon>
        <taxon>Fraxinus</taxon>
    </lineage>
</organism>
<dbReference type="InterPro" id="IPR053098">
    <property type="entry name" value="Petuviruses_polyprotein"/>
</dbReference>
<feature type="compositionally biased region" description="Polar residues" evidence="1">
    <location>
        <begin position="251"/>
        <end position="261"/>
    </location>
</feature>
<proteinExistence type="predicted"/>
<name>A0AAD2DXW8_9LAMI</name>
<dbReference type="Proteomes" id="UP000834106">
    <property type="component" value="Chromosome 9"/>
</dbReference>
<keyword evidence="3" id="KW-1185">Reference proteome</keyword>
<reference evidence="2" key="1">
    <citation type="submission" date="2023-05" db="EMBL/GenBank/DDBJ databases">
        <authorList>
            <person name="Huff M."/>
        </authorList>
    </citation>
    <scope>NUCLEOTIDE SEQUENCE</scope>
</reference>
<dbReference type="PANTHER" id="PTHR48435">
    <property type="entry name" value="POLYPROTEIN"/>
    <property type="match status" value="1"/>
</dbReference>
<evidence type="ECO:0000313" key="3">
    <source>
        <dbReference type="Proteomes" id="UP000834106"/>
    </source>
</evidence>
<dbReference type="EMBL" id="OU503044">
    <property type="protein sequence ID" value="CAI9767816.1"/>
    <property type="molecule type" value="Genomic_DNA"/>
</dbReference>
<accession>A0AAD2DXW8</accession>
<evidence type="ECO:0000313" key="2">
    <source>
        <dbReference type="EMBL" id="CAI9767816.1"/>
    </source>
</evidence>
<gene>
    <name evidence="2" type="ORF">FPE_LOCUS15246</name>
</gene>
<dbReference type="PANTHER" id="PTHR48435:SF1">
    <property type="entry name" value="POLYPROTEIN"/>
    <property type="match status" value="1"/>
</dbReference>
<feature type="region of interest" description="Disordered" evidence="1">
    <location>
        <begin position="1"/>
        <end position="22"/>
    </location>
</feature>
<dbReference type="AlphaFoldDB" id="A0AAD2DXW8"/>
<evidence type="ECO:0000256" key="1">
    <source>
        <dbReference type="SAM" id="MobiDB-lite"/>
    </source>
</evidence>
<sequence length="297" mass="33821">MSSSENSNPFSLPKSSSISSSSTTSFRKFDASKMEYLYEISYLPESKKVPLTDLPLVNLYLLYTKPRQSITKTDNTHLHFGAVRFSLNLHGRKCLPTVSIIALLESHFSEYQYACIGTVETTFSTGTALVKMFPNFNMPYLIHKVGLLGKPLGKNDDPIIPTGWDDDCNRYNNEWDWNNNPPPSHFPMAMFHPPIHEEFPPLETFEKDHSTHSWKIKNLSTRSSESETVESSKEFSNESTNDNPPLYMADQAQTGQSQTQPPGKHTIEEPEVLDEDMIETHVTNNYYFSNGNTDYKK</sequence>